<evidence type="ECO:0000313" key="1">
    <source>
        <dbReference type="EMBL" id="KAE8918262.1"/>
    </source>
</evidence>
<evidence type="ECO:0000313" key="15">
    <source>
        <dbReference type="Proteomes" id="UP000440732"/>
    </source>
</evidence>
<evidence type="ECO:0000313" key="3">
    <source>
        <dbReference type="EMBL" id="KAE9062573.1"/>
    </source>
</evidence>
<dbReference type="EMBL" id="QXFW01005945">
    <property type="protein sequence ID" value="KAE8960550.1"/>
    <property type="molecule type" value="Genomic_DNA"/>
</dbReference>
<evidence type="ECO:0000313" key="18">
    <source>
        <dbReference type="Proteomes" id="UP000476176"/>
    </source>
</evidence>
<dbReference type="EMBL" id="QXFY01002893">
    <property type="protein sequence ID" value="KAE9291044.1"/>
    <property type="molecule type" value="Genomic_DNA"/>
</dbReference>
<dbReference type="Proteomes" id="UP000476176">
    <property type="component" value="Unassembled WGS sequence"/>
</dbReference>
<dbReference type="EMBL" id="QXGB01006271">
    <property type="protein sequence ID" value="KAE9161150.1"/>
    <property type="molecule type" value="Genomic_DNA"/>
</dbReference>
<evidence type="ECO:0000313" key="13">
    <source>
        <dbReference type="Proteomes" id="UP000437068"/>
    </source>
</evidence>
<dbReference type="EMBL" id="QXGA01006592">
    <property type="protein sequence ID" value="KAE9062573.1"/>
    <property type="molecule type" value="Genomic_DNA"/>
</dbReference>
<dbReference type="Proteomes" id="UP000437068">
    <property type="component" value="Unassembled WGS sequence"/>
</dbReference>
<dbReference type="Proteomes" id="UP000460718">
    <property type="component" value="Unassembled WGS sequence"/>
</dbReference>
<comment type="caution">
    <text evidence="3">The sequence shown here is derived from an EMBL/GenBank/DDBJ whole genome shotgun (WGS) entry which is preliminary data.</text>
</comment>
<keyword evidence="12" id="KW-1185">Reference proteome</keyword>
<evidence type="ECO:0000313" key="9">
    <source>
        <dbReference type="EMBL" id="KAE9266088.1"/>
    </source>
</evidence>
<accession>A0A6A3PKU9</accession>
<dbReference type="AlphaFoldDB" id="A0A6A3PKU9"/>
<evidence type="ECO:0000313" key="2">
    <source>
        <dbReference type="EMBL" id="KAE8960550.1"/>
    </source>
</evidence>
<evidence type="ECO:0000313" key="5">
    <source>
        <dbReference type="EMBL" id="KAE9065248.1"/>
    </source>
</evidence>
<evidence type="ECO:0000313" key="11">
    <source>
        <dbReference type="Proteomes" id="UP000429523"/>
    </source>
</evidence>
<evidence type="ECO:0000313" key="10">
    <source>
        <dbReference type="EMBL" id="KAE9291044.1"/>
    </source>
</evidence>
<dbReference type="EMBL" id="QXFX01004153">
    <property type="protein sequence ID" value="KAE9065248.1"/>
    <property type="molecule type" value="Genomic_DNA"/>
</dbReference>
<dbReference type="Proteomes" id="UP000486351">
    <property type="component" value="Unassembled WGS sequence"/>
</dbReference>
<organism evidence="3 15">
    <name type="scientific">Phytophthora fragariae</name>
    <dbReference type="NCBI Taxonomy" id="53985"/>
    <lineage>
        <taxon>Eukaryota</taxon>
        <taxon>Sar</taxon>
        <taxon>Stramenopiles</taxon>
        <taxon>Oomycota</taxon>
        <taxon>Peronosporomycetes</taxon>
        <taxon>Peronosporales</taxon>
        <taxon>Peronosporaceae</taxon>
        <taxon>Phytophthora</taxon>
    </lineage>
</organism>
<proteinExistence type="predicted"/>
<dbReference type="EMBL" id="QXGD01004423">
    <property type="protein sequence ID" value="KAE9170679.1"/>
    <property type="molecule type" value="Genomic_DNA"/>
</dbReference>
<dbReference type="Proteomes" id="UP000441208">
    <property type="component" value="Unassembled WGS sequence"/>
</dbReference>
<dbReference type="EMBL" id="QXFZ01004364">
    <property type="protein sequence ID" value="KAE9064587.1"/>
    <property type="molecule type" value="Genomic_DNA"/>
</dbReference>
<reference evidence="11 12" key="1">
    <citation type="submission" date="2018-08" db="EMBL/GenBank/DDBJ databases">
        <title>Genomic investigation of the strawberry pathogen Phytophthora fragariae indicates pathogenicity is determined by transcriptional variation in three key races.</title>
        <authorList>
            <person name="Adams T.M."/>
            <person name="Armitage A.D."/>
            <person name="Sobczyk M.K."/>
            <person name="Bates H.J."/>
            <person name="Dunwell J.M."/>
            <person name="Nellist C.F."/>
            <person name="Harrison R.J."/>
        </authorList>
    </citation>
    <scope>NUCLEOTIDE SEQUENCE [LARGE SCALE GENOMIC DNA]</scope>
    <source>
        <strain evidence="9 13">A4</strain>
        <strain evidence="8 14">BC-1</strain>
        <strain evidence="7 18">BC-23</strain>
        <strain evidence="6 12">NOV-27</strain>
        <strain evidence="3 15">NOV-5</strain>
        <strain evidence="4 16">NOV-71</strain>
        <strain evidence="10 19">NOV-77</strain>
        <strain evidence="1 11">NOV-9</strain>
        <strain evidence="5 20">ONT-3</strain>
        <strain evidence="2 17">SCRP245</strain>
    </source>
</reference>
<evidence type="ECO:0000313" key="6">
    <source>
        <dbReference type="EMBL" id="KAE9161150.1"/>
    </source>
</evidence>
<dbReference type="Proteomes" id="UP000433483">
    <property type="component" value="Unassembled WGS sequence"/>
</dbReference>
<dbReference type="Proteomes" id="UP000429523">
    <property type="component" value="Unassembled WGS sequence"/>
</dbReference>
<dbReference type="Proteomes" id="UP000440732">
    <property type="component" value="Unassembled WGS sequence"/>
</dbReference>
<dbReference type="Proteomes" id="UP000440367">
    <property type="component" value="Unassembled WGS sequence"/>
</dbReference>
<dbReference type="EMBL" id="QXGF01005924">
    <property type="protein sequence ID" value="KAE8918262.1"/>
    <property type="molecule type" value="Genomic_DNA"/>
</dbReference>
<evidence type="ECO:0000313" key="12">
    <source>
        <dbReference type="Proteomes" id="UP000433483"/>
    </source>
</evidence>
<protein>
    <submittedName>
        <fullName evidence="3">Uncharacterized protein</fullName>
    </submittedName>
</protein>
<dbReference type="EMBL" id="QXGC01006509">
    <property type="protein sequence ID" value="KAE9162288.1"/>
    <property type="molecule type" value="Genomic_DNA"/>
</dbReference>
<evidence type="ECO:0000313" key="20">
    <source>
        <dbReference type="Proteomes" id="UP000488956"/>
    </source>
</evidence>
<evidence type="ECO:0000313" key="16">
    <source>
        <dbReference type="Proteomes" id="UP000441208"/>
    </source>
</evidence>
<sequence length="50" mass="5741">MYWCMSVHVCTLASCNATSNTSGQRECARARPWCRHRARETRPRQVDVAS</sequence>
<evidence type="ECO:0000313" key="8">
    <source>
        <dbReference type="EMBL" id="KAE9170679.1"/>
    </source>
</evidence>
<evidence type="ECO:0000313" key="4">
    <source>
        <dbReference type="EMBL" id="KAE9064587.1"/>
    </source>
</evidence>
<evidence type="ECO:0000313" key="19">
    <source>
        <dbReference type="Proteomes" id="UP000486351"/>
    </source>
</evidence>
<dbReference type="Proteomes" id="UP000488956">
    <property type="component" value="Unassembled WGS sequence"/>
</dbReference>
<gene>
    <name evidence="9" type="ORF">PF001_g30620</name>
    <name evidence="8" type="ORF">PF002_g30016</name>
    <name evidence="7" type="ORF">PF004_g30536</name>
    <name evidence="6" type="ORF">PF005_g31353</name>
    <name evidence="3" type="ORF">PF006_g31142</name>
    <name evidence="4" type="ORF">PF007_g29146</name>
    <name evidence="10" type="ORF">PF008_g25433</name>
    <name evidence="1" type="ORF">PF009_g31421</name>
    <name evidence="5" type="ORF">PF010_g28283</name>
    <name evidence="2" type="ORF">PF011_g30054</name>
</gene>
<dbReference type="EMBL" id="QXGE01006024">
    <property type="protein sequence ID" value="KAE9266088.1"/>
    <property type="molecule type" value="Genomic_DNA"/>
</dbReference>
<evidence type="ECO:0000313" key="7">
    <source>
        <dbReference type="EMBL" id="KAE9162288.1"/>
    </source>
</evidence>
<evidence type="ECO:0000313" key="17">
    <source>
        <dbReference type="Proteomes" id="UP000460718"/>
    </source>
</evidence>
<evidence type="ECO:0000313" key="14">
    <source>
        <dbReference type="Proteomes" id="UP000440367"/>
    </source>
</evidence>
<name>A0A6A3PKU9_9STRA</name>